<dbReference type="Proteomes" id="UP000192656">
    <property type="component" value="Unassembled WGS sequence"/>
</dbReference>
<evidence type="ECO:0000256" key="10">
    <source>
        <dbReference type="SAM" id="Phobius"/>
    </source>
</evidence>
<dbReference type="InterPro" id="IPR008168">
    <property type="entry name" value="Cyt_C_IC"/>
</dbReference>
<dbReference type="STRING" id="937218.SAMN06297251_108133"/>
<gene>
    <name evidence="12" type="ORF">SAMN06297251_108133</name>
</gene>
<dbReference type="PANTHER" id="PTHR35008:SF4">
    <property type="entry name" value="BLL4482 PROTEIN"/>
    <property type="match status" value="1"/>
</dbReference>
<feature type="domain" description="Cytochrome c" evidence="11">
    <location>
        <begin position="40"/>
        <end position="140"/>
    </location>
</feature>
<dbReference type="EMBL" id="FWXR01000008">
    <property type="protein sequence ID" value="SMC79666.1"/>
    <property type="molecule type" value="Genomic_DNA"/>
</dbReference>
<keyword evidence="10" id="KW-0812">Transmembrane</keyword>
<evidence type="ECO:0000256" key="7">
    <source>
        <dbReference type="ARBA" id="ARBA00023004"/>
    </source>
</evidence>
<comment type="cofactor">
    <cofactor evidence="1">
        <name>heme c</name>
        <dbReference type="ChEBI" id="CHEBI:61717"/>
    </cofactor>
</comment>
<dbReference type="RefSeq" id="WP_084410170.1">
    <property type="nucleotide sequence ID" value="NZ_FWXR01000008.1"/>
</dbReference>
<dbReference type="GO" id="GO:0009055">
    <property type="term" value="F:electron transfer activity"/>
    <property type="evidence" value="ECO:0007669"/>
    <property type="project" value="InterPro"/>
</dbReference>
<dbReference type="AlphaFoldDB" id="A0A1W2C3I8"/>
<dbReference type="PRINTS" id="PR00605">
    <property type="entry name" value="CYTCHROMECIC"/>
</dbReference>
<evidence type="ECO:0000313" key="13">
    <source>
        <dbReference type="Proteomes" id="UP000192656"/>
    </source>
</evidence>
<dbReference type="GO" id="GO:0005506">
    <property type="term" value="F:iron ion binding"/>
    <property type="evidence" value="ECO:0007669"/>
    <property type="project" value="InterPro"/>
</dbReference>
<keyword evidence="4" id="KW-0679">Respiratory chain</keyword>
<evidence type="ECO:0000259" key="11">
    <source>
        <dbReference type="PROSITE" id="PS51007"/>
    </source>
</evidence>
<dbReference type="PROSITE" id="PS51007">
    <property type="entry name" value="CYTC"/>
    <property type="match status" value="1"/>
</dbReference>
<evidence type="ECO:0000256" key="9">
    <source>
        <dbReference type="SAM" id="MobiDB-lite"/>
    </source>
</evidence>
<dbReference type="InterPro" id="IPR009056">
    <property type="entry name" value="Cyt_c-like_dom"/>
</dbReference>
<dbReference type="SUPFAM" id="SSF46626">
    <property type="entry name" value="Cytochrome c"/>
    <property type="match status" value="1"/>
</dbReference>
<protein>
    <submittedName>
        <fullName evidence="12">Cytochrome C oxidase, cbb3-type, subunit III</fullName>
    </submittedName>
</protein>
<keyword evidence="6" id="KW-0249">Electron transport</keyword>
<feature type="transmembrane region" description="Helical" evidence="10">
    <location>
        <begin position="6"/>
        <end position="26"/>
    </location>
</feature>
<keyword evidence="10" id="KW-1133">Transmembrane helix</keyword>
<evidence type="ECO:0000256" key="2">
    <source>
        <dbReference type="ARBA" id="ARBA00022448"/>
    </source>
</evidence>
<evidence type="ECO:0000256" key="6">
    <source>
        <dbReference type="ARBA" id="ARBA00022982"/>
    </source>
</evidence>
<keyword evidence="7 8" id="KW-0408">Iron</keyword>
<accession>A0A1W2C3I8</accession>
<keyword evidence="3 8" id="KW-0349">Heme</keyword>
<reference evidence="12 13" key="1">
    <citation type="submission" date="2017-04" db="EMBL/GenBank/DDBJ databases">
        <authorList>
            <person name="Afonso C.L."/>
            <person name="Miller P.J."/>
            <person name="Scott M.A."/>
            <person name="Spackman E."/>
            <person name="Goraichik I."/>
            <person name="Dimitrov K.M."/>
            <person name="Suarez D.L."/>
            <person name="Swayne D.E."/>
        </authorList>
    </citation>
    <scope>NUCLEOTIDE SEQUENCE [LARGE SCALE GENOMIC DNA]</scope>
    <source>
        <strain evidence="12 13">CGMCC 1.10972</strain>
    </source>
</reference>
<dbReference type="GO" id="GO:0020037">
    <property type="term" value="F:heme binding"/>
    <property type="evidence" value="ECO:0007669"/>
    <property type="project" value="InterPro"/>
</dbReference>
<evidence type="ECO:0000256" key="4">
    <source>
        <dbReference type="ARBA" id="ARBA00022660"/>
    </source>
</evidence>
<feature type="region of interest" description="Disordered" evidence="9">
    <location>
        <begin position="68"/>
        <end position="89"/>
    </location>
</feature>
<evidence type="ECO:0000256" key="8">
    <source>
        <dbReference type="PROSITE-ProRule" id="PRU00433"/>
    </source>
</evidence>
<evidence type="ECO:0000313" key="12">
    <source>
        <dbReference type="EMBL" id="SMC79666.1"/>
    </source>
</evidence>
<keyword evidence="2" id="KW-0813">Transport</keyword>
<dbReference type="PANTHER" id="PTHR35008">
    <property type="entry name" value="BLL4482 PROTEIN-RELATED"/>
    <property type="match status" value="1"/>
</dbReference>
<dbReference type="OrthoDB" id="9811281at2"/>
<dbReference type="InterPro" id="IPR036909">
    <property type="entry name" value="Cyt_c-like_dom_sf"/>
</dbReference>
<organism evidence="12 13">
    <name type="scientific">Fulvimarina manganoxydans</name>
    <dbReference type="NCBI Taxonomy" id="937218"/>
    <lineage>
        <taxon>Bacteria</taxon>
        <taxon>Pseudomonadati</taxon>
        <taxon>Pseudomonadota</taxon>
        <taxon>Alphaproteobacteria</taxon>
        <taxon>Hyphomicrobiales</taxon>
        <taxon>Aurantimonadaceae</taxon>
        <taxon>Fulvimarina</taxon>
    </lineage>
</organism>
<name>A0A1W2C3I8_9HYPH</name>
<proteinExistence type="predicted"/>
<evidence type="ECO:0000256" key="1">
    <source>
        <dbReference type="ARBA" id="ARBA00001926"/>
    </source>
</evidence>
<keyword evidence="13" id="KW-1185">Reference proteome</keyword>
<dbReference type="Gene3D" id="1.10.760.10">
    <property type="entry name" value="Cytochrome c-like domain"/>
    <property type="match status" value="1"/>
</dbReference>
<sequence length="155" mass="17014">MRNVSILTAGSALITIAVVVTIWSWISTGSVGELRPGDDDAVVQGSRIYAQNCASCHGGDLQGETNWKQPGPDGRMPAPPHDETGHTWHHDGRTLFRLVKFGPTALLDPGSSYETNMPAYDGVLEDEEILAVLSYIKSTWPDDVRQRHDEMEVVQ</sequence>
<feature type="compositionally biased region" description="Basic and acidic residues" evidence="9">
    <location>
        <begin position="80"/>
        <end position="89"/>
    </location>
</feature>
<evidence type="ECO:0000256" key="3">
    <source>
        <dbReference type="ARBA" id="ARBA00022617"/>
    </source>
</evidence>
<evidence type="ECO:0000256" key="5">
    <source>
        <dbReference type="ARBA" id="ARBA00022723"/>
    </source>
</evidence>
<keyword evidence="10" id="KW-0472">Membrane</keyword>
<dbReference type="InterPro" id="IPR051459">
    <property type="entry name" value="Cytochrome_c-type_DH"/>
</dbReference>
<dbReference type="Pfam" id="PF13442">
    <property type="entry name" value="Cytochrome_CBB3"/>
    <property type="match status" value="1"/>
</dbReference>
<keyword evidence="5 8" id="KW-0479">Metal-binding</keyword>